<dbReference type="InterPro" id="IPR013088">
    <property type="entry name" value="Znf_NHR/GATA"/>
</dbReference>
<proteinExistence type="inferred from homology"/>
<comment type="function">
    <text evidence="3">Inhibits all the catalytic activities of DNA gyrase by preventing its interaction with DNA. Acts by binding directly to the C-terminal domain of GyrB, which probably disrupts DNA binding by the gyrase.</text>
</comment>
<name>A0A182CY88_BLAVI</name>
<feature type="binding site" evidence="3">
    <location>
        <position position="30"/>
    </location>
    <ligand>
        <name>Zn(2+)</name>
        <dbReference type="ChEBI" id="CHEBI:29105"/>
    </ligand>
</feature>
<comment type="similarity">
    <text evidence="3">Belongs to the DNA gyrase inhibitor YacG family.</text>
</comment>
<dbReference type="PANTHER" id="PTHR36150:SF1">
    <property type="entry name" value="DNA GYRASE INHIBITOR YACG"/>
    <property type="match status" value="1"/>
</dbReference>
<dbReference type="EMBL" id="AP014854">
    <property type="protein sequence ID" value="BAR98175.1"/>
    <property type="molecule type" value="Genomic_DNA"/>
</dbReference>
<evidence type="ECO:0000313" key="5">
    <source>
        <dbReference type="EMBL" id="BAR98175.1"/>
    </source>
</evidence>
<keyword evidence="2 3" id="KW-0862">Zinc</keyword>
<dbReference type="AlphaFoldDB" id="A0A182CY88"/>
<feature type="binding site" evidence="3">
    <location>
        <position position="46"/>
    </location>
    <ligand>
        <name>Zn(2+)</name>
        <dbReference type="ChEBI" id="CHEBI:29105"/>
    </ligand>
</feature>
<keyword evidence="1 3" id="KW-0479">Metal-binding</keyword>
<evidence type="ECO:0000256" key="2">
    <source>
        <dbReference type="ARBA" id="ARBA00022833"/>
    </source>
</evidence>
<dbReference type="SUPFAM" id="SSF57716">
    <property type="entry name" value="Glucocorticoid receptor-like (DNA-binding domain)"/>
    <property type="match status" value="1"/>
</dbReference>
<feature type="region of interest" description="Disordered" evidence="4">
    <location>
        <begin position="1"/>
        <end position="27"/>
    </location>
</feature>
<evidence type="ECO:0000256" key="3">
    <source>
        <dbReference type="HAMAP-Rule" id="MF_00649"/>
    </source>
</evidence>
<accession>A0A182CY88</accession>
<sequence>MAAEGTMTKPASDQDKPDTASPSAKPCPICGKPAERRWQPFCSKRCADVDLNRWLTGAYAIPVVENDETPEEEGGTAE</sequence>
<organism evidence="5">
    <name type="scientific">Blastochloris viridis</name>
    <name type="common">Rhodopseudomonas viridis</name>
    <dbReference type="NCBI Taxonomy" id="1079"/>
    <lineage>
        <taxon>Bacteria</taxon>
        <taxon>Pseudomonadati</taxon>
        <taxon>Pseudomonadota</taxon>
        <taxon>Alphaproteobacteria</taxon>
        <taxon>Hyphomicrobiales</taxon>
        <taxon>Blastochloridaceae</taxon>
        <taxon>Blastochloris</taxon>
    </lineage>
</organism>
<gene>
    <name evidence="3" type="primary">yacG</name>
    <name evidence="5" type="ORF">BV133_582</name>
</gene>
<comment type="cofactor">
    <cofactor evidence="3">
        <name>Zn(2+)</name>
        <dbReference type="ChEBI" id="CHEBI:29105"/>
    </cofactor>
    <text evidence="3">Binds 1 zinc ion.</text>
</comment>
<comment type="subunit">
    <text evidence="3">Interacts with GyrB.</text>
</comment>
<protein>
    <recommendedName>
        <fullName evidence="3">DNA gyrase inhibitor YacG</fullName>
    </recommendedName>
</protein>
<dbReference type="GO" id="GO:0006355">
    <property type="term" value="P:regulation of DNA-templated transcription"/>
    <property type="evidence" value="ECO:0007669"/>
    <property type="project" value="InterPro"/>
</dbReference>
<evidence type="ECO:0000256" key="4">
    <source>
        <dbReference type="SAM" id="MobiDB-lite"/>
    </source>
</evidence>
<dbReference type="GO" id="GO:0008657">
    <property type="term" value="F:DNA topoisomerase type II (double strand cut, ATP-hydrolyzing) inhibitor activity"/>
    <property type="evidence" value="ECO:0007669"/>
    <property type="project" value="UniProtKB-UniRule"/>
</dbReference>
<feature type="binding site" evidence="3">
    <location>
        <position position="42"/>
    </location>
    <ligand>
        <name>Zn(2+)</name>
        <dbReference type="ChEBI" id="CHEBI:29105"/>
    </ligand>
</feature>
<feature type="binding site" evidence="3">
    <location>
        <position position="27"/>
    </location>
    <ligand>
        <name>Zn(2+)</name>
        <dbReference type="ChEBI" id="CHEBI:29105"/>
    </ligand>
</feature>
<dbReference type="NCBIfam" id="NF002362">
    <property type="entry name" value="PRK01343.1"/>
    <property type="match status" value="1"/>
</dbReference>
<evidence type="ECO:0000256" key="1">
    <source>
        <dbReference type="ARBA" id="ARBA00022723"/>
    </source>
</evidence>
<dbReference type="GO" id="GO:0008270">
    <property type="term" value="F:zinc ion binding"/>
    <property type="evidence" value="ECO:0007669"/>
    <property type="project" value="UniProtKB-UniRule"/>
</dbReference>
<dbReference type="Gene3D" id="3.30.50.10">
    <property type="entry name" value="Erythroid Transcription Factor GATA-1, subunit A"/>
    <property type="match status" value="1"/>
</dbReference>
<dbReference type="InterPro" id="IPR005584">
    <property type="entry name" value="DNA_gyrase_inhibitor_YacG"/>
</dbReference>
<dbReference type="HAMAP" id="MF_00649">
    <property type="entry name" value="DNA_gyrase_inhibitor_YacG"/>
    <property type="match status" value="1"/>
</dbReference>
<reference evidence="5" key="1">
    <citation type="journal article" date="2015" name="Genome Announc.">
        <title>Complete Genome Sequence of the Bacteriochlorophyll b-Producing Photosynthetic Bacterium Blastochloris viridis.</title>
        <authorList>
            <person name="Tsukatani Y."/>
            <person name="Hirose Y."/>
            <person name="Harada J."/>
            <person name="Misawa N."/>
            <person name="Mori K."/>
            <person name="Inoue K."/>
            <person name="Tamiaki H."/>
        </authorList>
    </citation>
    <scope>NUCLEOTIDE SEQUENCE [LARGE SCALE GENOMIC DNA]</scope>
    <source>
        <strain evidence="5">DSM 133</strain>
    </source>
</reference>
<dbReference type="Pfam" id="PF03884">
    <property type="entry name" value="YacG"/>
    <property type="match status" value="1"/>
</dbReference>
<dbReference type="PANTHER" id="PTHR36150">
    <property type="entry name" value="DNA GYRASE INHIBITOR YACG"/>
    <property type="match status" value="1"/>
</dbReference>